<dbReference type="InterPro" id="IPR013149">
    <property type="entry name" value="ADH-like_C"/>
</dbReference>
<dbReference type="Proteomes" id="UP000319769">
    <property type="component" value="Unassembled WGS sequence"/>
</dbReference>
<dbReference type="GO" id="GO:0008270">
    <property type="term" value="F:zinc ion binding"/>
    <property type="evidence" value="ECO:0007669"/>
    <property type="project" value="InterPro"/>
</dbReference>
<feature type="domain" description="Enoyl reductase (ER)" evidence="7">
    <location>
        <begin position="14"/>
        <end position="368"/>
    </location>
</feature>
<dbReference type="Pfam" id="PF00107">
    <property type="entry name" value="ADH_zinc_N"/>
    <property type="match status" value="1"/>
</dbReference>
<dbReference type="RefSeq" id="WP_144754412.1">
    <property type="nucleotide sequence ID" value="NZ_VMNW02000008.1"/>
</dbReference>
<dbReference type="CDD" id="cd08279">
    <property type="entry name" value="Zn_ADH_class_III"/>
    <property type="match status" value="1"/>
</dbReference>
<gene>
    <name evidence="8" type="ORF">FPZ12_008510</name>
</gene>
<comment type="caution">
    <text evidence="8">The sequence shown here is derived from an EMBL/GenBank/DDBJ whole genome shotgun (WGS) entry which is preliminary data.</text>
</comment>
<sequence>MVTSRAALLWEQPGEWKVSTVSIDEPRRGEVLVEMVATGLCHSDDHVKVGDVPAGHLPICGGHEGAGVVREVGPGVYGLTEGDHVITSFIPSCGRCKWCAQGLQQLCDNGALIMEGTQLDGTFRMHHGRTDVATMSTLGTFSEWQVFDQLSCVKVRQDVPLETLCIVACGVPTGWGSAVNGAVVRPGDVVVVMGIGGVGINAVQGAAFAGAAHVVAVDPVKFKRDSALKLGATESFADMTAATEFVRSVTNGQGADSAIVTVGVVKGEFIAEAFTAIRKAGTVVVTSQGALTEFNIPVNLFEISMYQKRIQGVLYGMSSPRESIARLIDLYAEGKLKLDEVITRRYRLDQVNEAYDDMRAGRNLRGVIEFK</sequence>
<dbReference type="InterPro" id="IPR013154">
    <property type="entry name" value="ADH-like_N"/>
</dbReference>
<dbReference type="PANTHER" id="PTHR43880:SF12">
    <property type="entry name" value="ALCOHOL DEHYDROGENASE CLASS-3"/>
    <property type="match status" value="1"/>
</dbReference>
<keyword evidence="4 8" id="KW-0560">Oxidoreductase</keyword>
<evidence type="ECO:0000256" key="2">
    <source>
        <dbReference type="ARBA" id="ARBA00022723"/>
    </source>
</evidence>
<dbReference type="InterPro" id="IPR023921">
    <property type="entry name" value="ADH_Zn_actinomycetes"/>
</dbReference>
<reference evidence="8" key="1">
    <citation type="submission" date="2019-09" db="EMBL/GenBank/DDBJ databases">
        <authorList>
            <person name="Teo W.F.A."/>
            <person name="Duangmal K."/>
        </authorList>
    </citation>
    <scope>NUCLEOTIDE SEQUENCE [LARGE SCALE GENOMIC DNA]</scope>
    <source>
        <strain evidence="8">K81G1</strain>
    </source>
</reference>
<keyword evidence="5" id="KW-0520">NAD</keyword>
<dbReference type="GO" id="GO:0046294">
    <property type="term" value="P:formaldehyde catabolic process"/>
    <property type="evidence" value="ECO:0007669"/>
    <property type="project" value="TreeGrafter"/>
</dbReference>
<dbReference type="GO" id="GO:0005829">
    <property type="term" value="C:cytosol"/>
    <property type="evidence" value="ECO:0007669"/>
    <property type="project" value="TreeGrafter"/>
</dbReference>
<keyword evidence="2 6" id="KW-0479">Metal-binding</keyword>
<dbReference type="OrthoDB" id="3265141at2"/>
<dbReference type="Pfam" id="PF08240">
    <property type="entry name" value="ADH_N"/>
    <property type="match status" value="1"/>
</dbReference>
<evidence type="ECO:0000313" key="9">
    <source>
        <dbReference type="Proteomes" id="UP000319769"/>
    </source>
</evidence>
<dbReference type="InterPro" id="IPR020843">
    <property type="entry name" value="ER"/>
</dbReference>
<evidence type="ECO:0000256" key="6">
    <source>
        <dbReference type="RuleBase" id="RU361277"/>
    </source>
</evidence>
<dbReference type="InterPro" id="IPR011032">
    <property type="entry name" value="GroES-like_sf"/>
</dbReference>
<dbReference type="SUPFAM" id="SSF51735">
    <property type="entry name" value="NAD(P)-binding Rossmann-fold domains"/>
    <property type="match status" value="1"/>
</dbReference>
<accession>A0A5N0VCD2</accession>
<comment type="similarity">
    <text evidence="1 6">Belongs to the zinc-containing alcohol dehydrogenase family.</text>
</comment>
<comment type="cofactor">
    <cofactor evidence="6">
        <name>Zn(2+)</name>
        <dbReference type="ChEBI" id="CHEBI:29105"/>
    </cofactor>
</comment>
<dbReference type="Gene3D" id="3.90.180.10">
    <property type="entry name" value="Medium-chain alcohol dehydrogenases, catalytic domain"/>
    <property type="match status" value="1"/>
</dbReference>
<proteinExistence type="inferred from homology"/>
<dbReference type="SMART" id="SM00829">
    <property type="entry name" value="PKS_ER"/>
    <property type="match status" value="1"/>
</dbReference>
<dbReference type="InterPro" id="IPR002328">
    <property type="entry name" value="ADH_Zn_CS"/>
</dbReference>
<keyword evidence="9" id="KW-1185">Reference proteome</keyword>
<dbReference type="EC" id="1.1.99.36" evidence="8"/>
<dbReference type="AlphaFoldDB" id="A0A5N0VCD2"/>
<dbReference type="GO" id="GO:0051903">
    <property type="term" value="F:S-(hydroxymethyl)glutathione dehydrogenase [NAD(P)+] activity"/>
    <property type="evidence" value="ECO:0007669"/>
    <property type="project" value="TreeGrafter"/>
</dbReference>
<dbReference type="Gene3D" id="3.40.50.720">
    <property type="entry name" value="NAD(P)-binding Rossmann-like Domain"/>
    <property type="match status" value="1"/>
</dbReference>
<dbReference type="InterPro" id="IPR036291">
    <property type="entry name" value="NAD(P)-bd_dom_sf"/>
</dbReference>
<organism evidence="8 9">
    <name type="scientific">Amycolatopsis acidicola</name>
    <dbReference type="NCBI Taxonomy" id="2596893"/>
    <lineage>
        <taxon>Bacteria</taxon>
        <taxon>Bacillati</taxon>
        <taxon>Actinomycetota</taxon>
        <taxon>Actinomycetes</taxon>
        <taxon>Pseudonocardiales</taxon>
        <taxon>Pseudonocardiaceae</taxon>
        <taxon>Amycolatopsis</taxon>
    </lineage>
</organism>
<evidence type="ECO:0000256" key="3">
    <source>
        <dbReference type="ARBA" id="ARBA00022833"/>
    </source>
</evidence>
<name>A0A5N0VCD2_9PSEU</name>
<dbReference type="NCBIfam" id="TIGR03989">
    <property type="entry name" value="Rxyl_3153"/>
    <property type="match status" value="1"/>
</dbReference>
<dbReference type="EMBL" id="VMNW02000008">
    <property type="protein sequence ID" value="KAA9164047.1"/>
    <property type="molecule type" value="Genomic_DNA"/>
</dbReference>
<dbReference type="PANTHER" id="PTHR43880">
    <property type="entry name" value="ALCOHOL DEHYDROGENASE"/>
    <property type="match status" value="1"/>
</dbReference>
<evidence type="ECO:0000256" key="5">
    <source>
        <dbReference type="ARBA" id="ARBA00023027"/>
    </source>
</evidence>
<dbReference type="SUPFAM" id="SSF50129">
    <property type="entry name" value="GroES-like"/>
    <property type="match status" value="2"/>
</dbReference>
<evidence type="ECO:0000256" key="4">
    <source>
        <dbReference type="ARBA" id="ARBA00023002"/>
    </source>
</evidence>
<evidence type="ECO:0000313" key="8">
    <source>
        <dbReference type="EMBL" id="KAA9164047.1"/>
    </source>
</evidence>
<keyword evidence="3 6" id="KW-0862">Zinc</keyword>
<evidence type="ECO:0000259" key="7">
    <source>
        <dbReference type="SMART" id="SM00829"/>
    </source>
</evidence>
<protein>
    <submittedName>
        <fullName evidence="8">NDMA-dependent alcohol dehydrogenase</fullName>
        <ecNumber evidence="8">1.1.99.36</ecNumber>
    </submittedName>
</protein>
<dbReference type="PROSITE" id="PS00059">
    <property type="entry name" value="ADH_ZINC"/>
    <property type="match status" value="1"/>
</dbReference>
<evidence type="ECO:0000256" key="1">
    <source>
        <dbReference type="ARBA" id="ARBA00008072"/>
    </source>
</evidence>